<dbReference type="Gramene" id="TraesSTA1A03G00162530.1">
    <property type="protein sequence ID" value="TraesSTA1A03G00162530.1.CDS1"/>
    <property type="gene ID" value="TraesSTA1A03G00162530"/>
</dbReference>
<organism evidence="3">
    <name type="scientific">Triticum aestivum</name>
    <name type="common">Wheat</name>
    <dbReference type="NCBI Taxonomy" id="4565"/>
    <lineage>
        <taxon>Eukaryota</taxon>
        <taxon>Viridiplantae</taxon>
        <taxon>Streptophyta</taxon>
        <taxon>Embryophyta</taxon>
        <taxon>Tracheophyta</taxon>
        <taxon>Spermatophyta</taxon>
        <taxon>Magnoliopsida</taxon>
        <taxon>Liliopsida</taxon>
        <taxon>Poales</taxon>
        <taxon>Poaceae</taxon>
        <taxon>BOP clade</taxon>
        <taxon>Pooideae</taxon>
        <taxon>Triticodae</taxon>
        <taxon>Triticeae</taxon>
        <taxon>Triticinae</taxon>
        <taxon>Triticum</taxon>
    </lineage>
</organism>
<dbReference type="Gramene" id="TraesROB_scaffold_069041_01G000100.1">
    <property type="protein sequence ID" value="TraesROB_scaffold_069041_01G000100.1"/>
    <property type="gene ID" value="TraesROB_scaffold_069041_01G000100"/>
</dbReference>
<dbReference type="Proteomes" id="UP000019116">
    <property type="component" value="Chromosome 1A"/>
</dbReference>
<dbReference type="Gramene" id="TraesARI1A03G00167610.1">
    <property type="protein sequence ID" value="TraesARI1A03G00167610.1.CDS1"/>
    <property type="gene ID" value="TraesARI1A03G00167610"/>
</dbReference>
<sequence>MAKFVGVNAVAYAALVIATVAATRKPDCAKTQEDFEHSLDAFMESCDCPDDMFSGLEQITHIHLAIAKELQAATNTEEKEVHEEKDTIATPPMSVMVPAFEEK</sequence>
<dbReference type="Gramene" id="TraesCAD_scaffold_049261_01G000100.1">
    <property type="protein sequence ID" value="TraesCAD_scaffold_049261_01G000100.1"/>
    <property type="gene ID" value="TraesCAD_scaffold_049261_01G000100"/>
</dbReference>
<dbReference type="Gramene" id="TraesNOR1A03G00162920.1">
    <property type="protein sequence ID" value="TraesNOR1A03G00162920.1.CDS1"/>
    <property type="gene ID" value="TraesNOR1A03G00162920"/>
</dbReference>
<evidence type="ECO:0000256" key="1">
    <source>
        <dbReference type="SAM" id="MobiDB-lite"/>
    </source>
</evidence>
<evidence type="ECO:0000313" key="3">
    <source>
        <dbReference type="EnsemblPlants" id="TraesCS1A02G387500.1.cds1"/>
    </source>
</evidence>
<feature type="compositionally biased region" description="Basic and acidic residues" evidence="1">
    <location>
        <begin position="76"/>
        <end position="87"/>
    </location>
</feature>
<dbReference type="Gramene" id="TraesPARA_EIv1.0_0011680.1">
    <property type="protein sequence ID" value="TraesPARA_EIv1.0_0011680.1.CDS1"/>
    <property type="gene ID" value="TraesPARA_EIv1.0_0011680"/>
</dbReference>
<dbReference type="Gramene" id="TraesMAC1A03G00165770.1">
    <property type="protein sequence ID" value="TraesMAC1A03G00165770.1.CDS1"/>
    <property type="gene ID" value="TraesMAC1A03G00165770"/>
</dbReference>
<proteinExistence type="predicted"/>
<reference evidence="3" key="2">
    <citation type="submission" date="2018-10" db="UniProtKB">
        <authorList>
            <consortium name="EnsemblPlants"/>
        </authorList>
    </citation>
    <scope>IDENTIFICATION</scope>
</reference>
<dbReference type="Gramene" id="TraesCLE_scaffold_066781_01G000100.1">
    <property type="protein sequence ID" value="TraesCLE_scaffold_066781_01G000100.1"/>
    <property type="gene ID" value="TraesCLE_scaffold_066781_01G000100"/>
</dbReference>
<dbReference type="Gramene" id="TraesLDM1A03G00161100.1">
    <property type="protein sequence ID" value="TraesLDM1A03G00161100.1.CDS1"/>
    <property type="gene ID" value="TraesLDM1A03G00161100"/>
</dbReference>
<dbReference type="Gramene" id="TraesCS1A03G0944600.1">
    <property type="protein sequence ID" value="TraesCS1A03G0944600.1.CDS1"/>
    <property type="gene ID" value="TraesCS1A03G0944600"/>
</dbReference>
<evidence type="ECO:0000313" key="4">
    <source>
        <dbReference type="Proteomes" id="UP000019116"/>
    </source>
</evidence>
<feature type="chain" id="PRO_5017246669" evidence="2">
    <location>
        <begin position="23"/>
        <end position="103"/>
    </location>
</feature>
<dbReference type="Gramene" id="TraesCS1A02G387500.1">
    <property type="protein sequence ID" value="TraesCS1A02G387500.1.cds1"/>
    <property type="gene ID" value="TraesCS1A02G387500"/>
</dbReference>
<dbReference type="Gramene" id="TraesLAC1A03G00164710.1">
    <property type="protein sequence ID" value="TraesLAC1A03G00164710.1.CDS1"/>
    <property type="gene ID" value="TraesLAC1A03G00164710"/>
</dbReference>
<name>A0A3B5Y5U5_WHEAT</name>
<keyword evidence="2" id="KW-0732">Signal</keyword>
<feature type="region of interest" description="Disordered" evidence="1">
    <location>
        <begin position="75"/>
        <end position="94"/>
    </location>
</feature>
<feature type="signal peptide" evidence="2">
    <location>
        <begin position="1"/>
        <end position="22"/>
    </location>
</feature>
<dbReference type="Gramene" id="TraesSYM1A03G00168910.1">
    <property type="protein sequence ID" value="TraesSYM1A03G00168910.1.CDS1"/>
    <property type="gene ID" value="TraesSYM1A03G00168910"/>
</dbReference>
<keyword evidence="4" id="KW-1185">Reference proteome</keyword>
<dbReference type="Gramene" id="TraesJUL1A03G00161670.1">
    <property type="protein sequence ID" value="TraesJUL1A03G00161670.1.CDS1"/>
    <property type="gene ID" value="TraesJUL1A03G00161670"/>
</dbReference>
<protein>
    <submittedName>
        <fullName evidence="3">Uncharacterized protein</fullName>
    </submittedName>
</protein>
<dbReference type="Gramene" id="TraesJAG1A03G00161600.1">
    <property type="protein sequence ID" value="TraesJAG1A03G00161600.1.CDS1"/>
    <property type="gene ID" value="TraesJAG1A03G00161600"/>
</dbReference>
<reference evidence="3" key="1">
    <citation type="submission" date="2018-08" db="EMBL/GenBank/DDBJ databases">
        <authorList>
            <person name="Rossello M."/>
        </authorList>
    </citation>
    <scope>NUCLEOTIDE SEQUENCE [LARGE SCALE GENOMIC DNA]</scope>
    <source>
        <strain evidence="3">cv. Chinese Spring</strain>
    </source>
</reference>
<dbReference type="EnsemblPlants" id="TraesCS1A02G387500.1">
    <property type="protein sequence ID" value="TraesCS1A02G387500.1.cds1"/>
    <property type="gene ID" value="TraesCS1A02G387500"/>
</dbReference>
<dbReference type="Gramene" id="TraesWEE_scaffold_017114_01G000300.1">
    <property type="protein sequence ID" value="TraesWEE_scaffold_017114_01G000300.1"/>
    <property type="gene ID" value="TraesWEE_scaffold_017114_01G000300"/>
</dbReference>
<accession>A0A3B5Y5U5</accession>
<evidence type="ECO:0000256" key="2">
    <source>
        <dbReference type="SAM" id="SignalP"/>
    </source>
</evidence>
<dbReference type="AlphaFoldDB" id="A0A3B5Y5U5"/>